<dbReference type="PATRIC" id="fig|1203610.3.peg.4086"/>
<dbReference type="CDD" id="cd13120">
    <property type="entry name" value="BF2867_like_N"/>
    <property type="match status" value="1"/>
</dbReference>
<dbReference type="STRING" id="1203610.HMPREF1536_04009"/>
<dbReference type="HOGENOM" id="CLU_879547_0_0_10"/>
<proteinExistence type="predicted"/>
<evidence type="ECO:0008006" key="3">
    <source>
        <dbReference type="Google" id="ProtNLM"/>
    </source>
</evidence>
<dbReference type="InterPro" id="IPR025049">
    <property type="entry name" value="Mfa-like_1"/>
</dbReference>
<dbReference type="Gene3D" id="2.60.40.2620">
    <property type="entry name" value="Fimbrillin-like"/>
    <property type="match status" value="1"/>
</dbReference>
<reference evidence="1 2" key="1">
    <citation type="submission" date="2013-04" db="EMBL/GenBank/DDBJ databases">
        <title>The Genome Sequence of Parabacteroides gordonii DSM 23371.</title>
        <authorList>
            <consortium name="The Broad Institute Genomics Platform"/>
            <person name="Earl A."/>
            <person name="Ward D."/>
            <person name="Feldgarden M."/>
            <person name="Gevers D."/>
            <person name="Martens E."/>
            <person name="Sakamoto M."/>
            <person name="Benno Y."/>
            <person name="Suzuki N."/>
            <person name="Matsunaga N."/>
            <person name="Koshihara K."/>
            <person name="Seki M."/>
            <person name="Komiya H."/>
            <person name="Walker B."/>
            <person name="Young S."/>
            <person name="Zeng Q."/>
            <person name="Gargeya S."/>
            <person name="Fitzgerald M."/>
            <person name="Haas B."/>
            <person name="Abouelleil A."/>
            <person name="Allen A.W."/>
            <person name="Alvarado L."/>
            <person name="Arachchi H.M."/>
            <person name="Berlin A.M."/>
            <person name="Chapman S.B."/>
            <person name="Gainer-Dewar J."/>
            <person name="Goldberg J."/>
            <person name="Griggs A."/>
            <person name="Gujja S."/>
            <person name="Hansen M."/>
            <person name="Howarth C."/>
            <person name="Imamovic A."/>
            <person name="Ireland A."/>
            <person name="Larimer J."/>
            <person name="McCowan C."/>
            <person name="Murphy C."/>
            <person name="Pearson M."/>
            <person name="Poon T.W."/>
            <person name="Priest M."/>
            <person name="Roberts A."/>
            <person name="Saif S."/>
            <person name="Shea T."/>
            <person name="Sisk P."/>
            <person name="Sykes S."/>
            <person name="Wortman J."/>
            <person name="Nusbaum C."/>
            <person name="Birren B."/>
        </authorList>
    </citation>
    <scope>NUCLEOTIDE SEQUENCE [LARGE SCALE GENOMIC DNA]</scope>
    <source>
        <strain evidence="1 2">MS-1</strain>
    </source>
</reference>
<sequence>MVLTGVIALSGCSKDSFSDKPLKAGEISFESGILTKGGPVTGTQFASGAEVGVYTLENPGGTPTWTDATEGSTNNLLMNNIACTANGSGGLTYGPAKLYKDGAKYSFFAYYPYTSTITAPSAGQSPKLACTFNTTPSEQVDYMYATPLENQTPTDNAKLLKFNHALTQITVKVVNGTEKAITLNSLKVKAPSGATLNISNGVWSSPGGEATYNLYGPTTTQSIAVSSSFLIPGQLMLLPVANGGTAYTFDMNVTEEGEAPTEKKDETLTLPSGGMKAGYSYEYTITYGSFSIQLSTSVVEWQHVSGPGITVK</sequence>
<evidence type="ECO:0000313" key="1">
    <source>
        <dbReference type="EMBL" id="KKB50473.1"/>
    </source>
</evidence>
<gene>
    <name evidence="1" type="ORF">HMPREF1536_04009</name>
</gene>
<dbReference type="CDD" id="cd13121">
    <property type="entry name" value="BF2867_like_C"/>
    <property type="match status" value="1"/>
</dbReference>
<dbReference type="Pfam" id="PF13149">
    <property type="entry name" value="Mfa_like_1"/>
    <property type="match status" value="1"/>
</dbReference>
<protein>
    <recommendedName>
        <fullName evidence="3">Fimbrillin family protein</fullName>
    </recommendedName>
</protein>
<dbReference type="EMBL" id="AQHW01000020">
    <property type="protein sequence ID" value="KKB50473.1"/>
    <property type="molecule type" value="Genomic_DNA"/>
</dbReference>
<dbReference type="AlphaFoldDB" id="A0A0F5IY89"/>
<dbReference type="Gene3D" id="2.60.40.2630">
    <property type="match status" value="1"/>
</dbReference>
<organism evidence="1 2">
    <name type="scientific">Parabacteroides gordonii MS-1 = DSM 23371</name>
    <dbReference type="NCBI Taxonomy" id="1203610"/>
    <lineage>
        <taxon>Bacteria</taxon>
        <taxon>Pseudomonadati</taxon>
        <taxon>Bacteroidota</taxon>
        <taxon>Bacteroidia</taxon>
        <taxon>Bacteroidales</taxon>
        <taxon>Tannerellaceae</taxon>
        <taxon>Parabacteroides</taxon>
    </lineage>
</organism>
<dbReference type="Proteomes" id="UP000033035">
    <property type="component" value="Unassembled WGS sequence"/>
</dbReference>
<evidence type="ECO:0000313" key="2">
    <source>
        <dbReference type="Proteomes" id="UP000033035"/>
    </source>
</evidence>
<accession>A0A0F5IY89</accession>
<dbReference type="InterPro" id="IPR042278">
    <property type="entry name" value="Mfa-like_1_N"/>
</dbReference>
<comment type="caution">
    <text evidence="1">The sequence shown here is derived from an EMBL/GenBank/DDBJ whole genome shotgun (WGS) entry which is preliminary data.</text>
</comment>
<name>A0A0F5IY89_9BACT</name>
<keyword evidence="2" id="KW-1185">Reference proteome</keyword>